<dbReference type="EMBL" id="BAABKD010000009">
    <property type="protein sequence ID" value="GAA5089395.1"/>
    <property type="molecule type" value="Genomic_DNA"/>
</dbReference>
<name>A0ABP9M558_9BURK</name>
<dbReference type="InterPro" id="IPR021074">
    <property type="entry name" value="Formate_DH_dsu"/>
</dbReference>
<protein>
    <submittedName>
        <fullName evidence="1">Formate dehydrogenase subunit delta</fullName>
    </submittedName>
</protein>
<dbReference type="RefSeq" id="WP_260649332.1">
    <property type="nucleotide sequence ID" value="NZ_BAABKD010000009.1"/>
</dbReference>
<reference evidence="2" key="1">
    <citation type="journal article" date="2019" name="Int. J. Syst. Evol. Microbiol.">
        <title>The Global Catalogue of Microorganisms (GCM) 10K type strain sequencing project: providing services to taxonomists for standard genome sequencing and annotation.</title>
        <authorList>
            <consortium name="The Broad Institute Genomics Platform"/>
            <consortium name="The Broad Institute Genome Sequencing Center for Infectious Disease"/>
            <person name="Wu L."/>
            <person name="Ma J."/>
        </authorList>
    </citation>
    <scope>NUCLEOTIDE SEQUENCE [LARGE SCALE GENOMIC DNA]</scope>
    <source>
        <strain evidence="2">JCM 18423</strain>
    </source>
</reference>
<evidence type="ECO:0000313" key="2">
    <source>
        <dbReference type="Proteomes" id="UP001500227"/>
    </source>
</evidence>
<dbReference type="Proteomes" id="UP001500227">
    <property type="component" value="Unassembled WGS sequence"/>
</dbReference>
<proteinExistence type="predicted"/>
<evidence type="ECO:0000313" key="1">
    <source>
        <dbReference type="EMBL" id="GAA5089395.1"/>
    </source>
</evidence>
<organism evidence="1 2">
    <name type="scientific">Paenalcaligenes hermetiae</name>
    <dbReference type="NCBI Taxonomy" id="1157987"/>
    <lineage>
        <taxon>Bacteria</taxon>
        <taxon>Pseudomonadati</taxon>
        <taxon>Pseudomonadota</taxon>
        <taxon>Betaproteobacteria</taxon>
        <taxon>Burkholderiales</taxon>
        <taxon>Alcaligenaceae</taxon>
        <taxon>Paenalcaligenes</taxon>
    </lineage>
</organism>
<keyword evidence="2" id="KW-1185">Reference proteome</keyword>
<accession>A0ABP9M558</accession>
<dbReference type="Pfam" id="PF11390">
    <property type="entry name" value="FdsD"/>
    <property type="match status" value="1"/>
</dbReference>
<sequence length="84" mass="9586">MQVDPLIPMINRIGEFFQAQPDQQAAQKEIADHVRLFWEPRMRQSILDFLTQHPDGQAGTLRLHPLVVAALHAHKESLLPKLSV</sequence>
<gene>
    <name evidence="1" type="ORF">GCM10023337_12220</name>
</gene>
<comment type="caution">
    <text evidence="1">The sequence shown here is derived from an EMBL/GenBank/DDBJ whole genome shotgun (WGS) entry which is preliminary data.</text>
</comment>